<dbReference type="AlphaFoldDB" id="A0A6G0TGE1"/>
<dbReference type="EMBL" id="VYZN01000039">
    <property type="protein sequence ID" value="KAE9532323.1"/>
    <property type="molecule type" value="Genomic_DNA"/>
</dbReference>
<sequence length="192" mass="21677">MSVRPTVIPARRSPIPSSVVYVGHHCRIGSLLHDPYSLTVVNDNIRHMSDGVMYYKYLKVPAQNIPLNNQTFYSTRKEGSIIVSLLLAPTSQCLSIITAYDCVIILPTAVHHHSDCVDIFGVSKKKTKDPSFSYFKKHSTFKNSNEIKFLNEKKSNFVLLIIKRSEVIILGESLSIFIPIAVESKPFLRSRI</sequence>
<gene>
    <name evidence="1" type="ORF">AGLY_009946</name>
</gene>
<comment type="caution">
    <text evidence="1">The sequence shown here is derived from an EMBL/GenBank/DDBJ whole genome shotgun (WGS) entry which is preliminary data.</text>
</comment>
<dbReference type="Proteomes" id="UP000475862">
    <property type="component" value="Unassembled WGS sequence"/>
</dbReference>
<evidence type="ECO:0000313" key="1">
    <source>
        <dbReference type="EMBL" id="KAE9532323.1"/>
    </source>
</evidence>
<evidence type="ECO:0000313" key="2">
    <source>
        <dbReference type="Proteomes" id="UP000475862"/>
    </source>
</evidence>
<keyword evidence="2" id="KW-1185">Reference proteome</keyword>
<organism evidence="1 2">
    <name type="scientific">Aphis glycines</name>
    <name type="common">Soybean aphid</name>
    <dbReference type="NCBI Taxonomy" id="307491"/>
    <lineage>
        <taxon>Eukaryota</taxon>
        <taxon>Metazoa</taxon>
        <taxon>Ecdysozoa</taxon>
        <taxon>Arthropoda</taxon>
        <taxon>Hexapoda</taxon>
        <taxon>Insecta</taxon>
        <taxon>Pterygota</taxon>
        <taxon>Neoptera</taxon>
        <taxon>Paraneoptera</taxon>
        <taxon>Hemiptera</taxon>
        <taxon>Sternorrhyncha</taxon>
        <taxon>Aphidomorpha</taxon>
        <taxon>Aphidoidea</taxon>
        <taxon>Aphididae</taxon>
        <taxon>Aphidini</taxon>
        <taxon>Aphis</taxon>
        <taxon>Aphis</taxon>
    </lineage>
</organism>
<proteinExistence type="predicted"/>
<protein>
    <submittedName>
        <fullName evidence="1">Uncharacterized protein</fullName>
    </submittedName>
</protein>
<name>A0A6G0TGE1_APHGL</name>
<accession>A0A6G0TGE1</accession>
<reference evidence="1 2" key="1">
    <citation type="submission" date="2019-08" db="EMBL/GenBank/DDBJ databases">
        <title>The genome of the soybean aphid Biotype 1, its phylome, world population structure and adaptation to the North American continent.</title>
        <authorList>
            <person name="Giordano R."/>
            <person name="Donthu R.K."/>
            <person name="Hernandez A.G."/>
            <person name="Wright C.L."/>
            <person name="Zimin A.V."/>
        </authorList>
    </citation>
    <scope>NUCLEOTIDE SEQUENCE [LARGE SCALE GENOMIC DNA]</scope>
    <source>
        <tissue evidence="1">Whole aphids</tissue>
    </source>
</reference>